<feature type="transmembrane region" description="Helical" evidence="1">
    <location>
        <begin position="97"/>
        <end position="114"/>
    </location>
</feature>
<organism evidence="3 4">
    <name type="scientific">Pseudonocardia endophytica</name>
    <dbReference type="NCBI Taxonomy" id="401976"/>
    <lineage>
        <taxon>Bacteria</taxon>
        <taxon>Bacillati</taxon>
        <taxon>Actinomycetota</taxon>
        <taxon>Actinomycetes</taxon>
        <taxon>Pseudonocardiales</taxon>
        <taxon>Pseudonocardiaceae</taxon>
        <taxon>Pseudonocardia</taxon>
    </lineage>
</organism>
<feature type="transmembrane region" description="Helical" evidence="1">
    <location>
        <begin position="160"/>
        <end position="182"/>
    </location>
</feature>
<keyword evidence="1" id="KW-0472">Membrane</keyword>
<dbReference type="InterPro" id="IPR007065">
    <property type="entry name" value="HPP"/>
</dbReference>
<evidence type="ECO:0000259" key="2">
    <source>
        <dbReference type="Pfam" id="PF04982"/>
    </source>
</evidence>
<dbReference type="OrthoDB" id="9811720at2"/>
<feature type="domain" description="HPP transmembrane region" evidence="2">
    <location>
        <begin position="35"/>
        <end position="194"/>
    </location>
</feature>
<dbReference type="PANTHER" id="PTHR33741:SF5">
    <property type="entry name" value="TRANSMEMBRANE PROTEIN DDB_G0269096-RELATED"/>
    <property type="match status" value="1"/>
</dbReference>
<comment type="caution">
    <text evidence="3">The sequence shown here is derived from an EMBL/GenBank/DDBJ whole genome shotgun (WGS) entry which is preliminary data.</text>
</comment>
<keyword evidence="1" id="KW-0812">Transmembrane</keyword>
<dbReference type="PANTHER" id="PTHR33741">
    <property type="entry name" value="TRANSMEMBRANE PROTEIN DDB_G0269096-RELATED"/>
    <property type="match status" value="1"/>
</dbReference>
<evidence type="ECO:0000256" key="1">
    <source>
        <dbReference type="SAM" id="Phobius"/>
    </source>
</evidence>
<dbReference type="AlphaFoldDB" id="A0A4R1HJW1"/>
<gene>
    <name evidence="3" type="ORF">EV378_5272</name>
</gene>
<feature type="transmembrane region" description="Helical" evidence="1">
    <location>
        <begin position="66"/>
        <end position="85"/>
    </location>
</feature>
<feature type="transmembrane region" description="Helical" evidence="1">
    <location>
        <begin position="35"/>
        <end position="54"/>
    </location>
</feature>
<name>A0A4R1HJW1_PSEEN</name>
<protein>
    <submittedName>
        <fullName evidence="3">HPP family protein</fullName>
    </submittedName>
</protein>
<keyword evidence="4" id="KW-1185">Reference proteome</keyword>
<evidence type="ECO:0000313" key="4">
    <source>
        <dbReference type="Proteomes" id="UP000295560"/>
    </source>
</evidence>
<accession>A0A4R1HJW1</accession>
<sequence>MLRGVADDLQGAGSGPDVPSYFRRMVGRNPPVDQVPHHHVAYAALGALLGLLAVEVPARLASLPSAGPLFLVGSMGASAVLVYGVPQSPLSQPRNLVGGHVLSAVVGVSCYRLLHVDAGLVGAIAVAVAVAVMLLARAVHPPAGATALIGATTESVHPLGYGYVVTPVLSGSVALLVVGLLLNNVSTDHRRHYPTRWW</sequence>
<dbReference type="Proteomes" id="UP000295560">
    <property type="component" value="Unassembled WGS sequence"/>
</dbReference>
<reference evidence="3 4" key="1">
    <citation type="submission" date="2019-03" db="EMBL/GenBank/DDBJ databases">
        <title>Sequencing the genomes of 1000 actinobacteria strains.</title>
        <authorList>
            <person name="Klenk H.-P."/>
        </authorList>
    </citation>
    <scope>NUCLEOTIDE SEQUENCE [LARGE SCALE GENOMIC DNA]</scope>
    <source>
        <strain evidence="3 4">DSM 44969</strain>
    </source>
</reference>
<proteinExistence type="predicted"/>
<feature type="transmembrane region" description="Helical" evidence="1">
    <location>
        <begin position="121"/>
        <end position="140"/>
    </location>
</feature>
<dbReference type="EMBL" id="SMFZ01000002">
    <property type="protein sequence ID" value="TCK21291.1"/>
    <property type="molecule type" value="Genomic_DNA"/>
</dbReference>
<dbReference type="Pfam" id="PF04982">
    <property type="entry name" value="TM_HPP"/>
    <property type="match status" value="1"/>
</dbReference>
<keyword evidence="1" id="KW-1133">Transmembrane helix</keyword>
<dbReference type="InterPro" id="IPR058581">
    <property type="entry name" value="TM_HPP"/>
</dbReference>
<evidence type="ECO:0000313" key="3">
    <source>
        <dbReference type="EMBL" id="TCK21291.1"/>
    </source>
</evidence>